<dbReference type="GO" id="GO:0006508">
    <property type="term" value="P:proteolysis"/>
    <property type="evidence" value="ECO:0007669"/>
    <property type="project" value="UniProtKB-KW"/>
</dbReference>
<evidence type="ECO:0000256" key="14">
    <source>
        <dbReference type="ARBA" id="ARBA00045978"/>
    </source>
</evidence>
<evidence type="ECO:0000256" key="2">
    <source>
        <dbReference type="ARBA" id="ARBA00006040"/>
    </source>
</evidence>
<organism evidence="18 19">
    <name type="scientific">Bos mutus</name>
    <name type="common">wild yak</name>
    <dbReference type="NCBI Taxonomy" id="72004"/>
    <lineage>
        <taxon>Eukaryota</taxon>
        <taxon>Metazoa</taxon>
        <taxon>Chordata</taxon>
        <taxon>Craniata</taxon>
        <taxon>Vertebrata</taxon>
        <taxon>Euteleostomi</taxon>
        <taxon>Mammalia</taxon>
        <taxon>Eutheria</taxon>
        <taxon>Laurasiatheria</taxon>
        <taxon>Artiodactyla</taxon>
        <taxon>Ruminantia</taxon>
        <taxon>Pecora</taxon>
        <taxon>Bovidae</taxon>
        <taxon>Bovinae</taxon>
        <taxon>Bos</taxon>
    </lineage>
</organism>
<keyword evidence="6 15" id="KW-0645">Protease</keyword>
<evidence type="ECO:0000256" key="7">
    <source>
        <dbReference type="ARBA" id="ARBA00022723"/>
    </source>
</evidence>
<comment type="cofactor">
    <cofactor evidence="15">
        <name>Zn(2+)</name>
        <dbReference type="ChEBI" id="CHEBI:29105"/>
    </cofactor>
    <text evidence="15">Binds 1 zinc ion.</text>
</comment>
<keyword evidence="8 15" id="KW-0378">Hydrolase</keyword>
<keyword evidence="4" id="KW-0963">Cytoplasm</keyword>
<dbReference type="EC" id="3.4.24.15" evidence="12"/>
<dbReference type="CDD" id="cd06455">
    <property type="entry name" value="M3A_TOP"/>
    <property type="match status" value="1"/>
</dbReference>
<keyword evidence="5" id="KW-0597">Phosphoprotein</keyword>
<evidence type="ECO:0000256" key="4">
    <source>
        <dbReference type="ARBA" id="ARBA00022490"/>
    </source>
</evidence>
<evidence type="ECO:0000259" key="17">
    <source>
        <dbReference type="Pfam" id="PF01432"/>
    </source>
</evidence>
<dbReference type="Pfam" id="PF01432">
    <property type="entry name" value="Peptidase_M3"/>
    <property type="match status" value="1"/>
</dbReference>
<dbReference type="InterPro" id="IPR024080">
    <property type="entry name" value="Neurolysin/TOP_N"/>
</dbReference>
<accession>A0A6B0R8N5</accession>
<dbReference type="GO" id="GO:0046872">
    <property type="term" value="F:metal ion binding"/>
    <property type="evidence" value="ECO:0007669"/>
    <property type="project" value="UniProtKB-UniRule"/>
</dbReference>
<dbReference type="GO" id="GO:0005758">
    <property type="term" value="C:mitochondrial intermembrane space"/>
    <property type="evidence" value="ECO:0007669"/>
    <property type="project" value="TreeGrafter"/>
</dbReference>
<gene>
    <name evidence="18" type="ORF">E5288_WYG002625</name>
</gene>
<keyword evidence="19" id="KW-1185">Reference proteome</keyword>
<dbReference type="GO" id="GO:0004222">
    <property type="term" value="F:metalloendopeptidase activity"/>
    <property type="evidence" value="ECO:0007669"/>
    <property type="project" value="InterPro"/>
</dbReference>
<dbReference type="Gene3D" id="1.10.1370.10">
    <property type="entry name" value="Neurolysin, domain 3"/>
    <property type="match status" value="3"/>
</dbReference>
<comment type="caution">
    <text evidence="18">The sequence shown here is derived from an EMBL/GenBank/DDBJ whole genome shotgun (WGS) entry which is preliminary data.</text>
</comment>
<evidence type="ECO:0000256" key="3">
    <source>
        <dbReference type="ARBA" id="ARBA00011245"/>
    </source>
</evidence>
<evidence type="ECO:0000313" key="19">
    <source>
        <dbReference type="Proteomes" id="UP000322234"/>
    </source>
</evidence>
<evidence type="ECO:0000256" key="16">
    <source>
        <dbReference type="SAM" id="MobiDB-lite"/>
    </source>
</evidence>
<dbReference type="Gene3D" id="1.20.1050.40">
    <property type="entry name" value="Endopeptidase. Chain P, domain 1"/>
    <property type="match status" value="1"/>
</dbReference>
<dbReference type="InterPro" id="IPR024077">
    <property type="entry name" value="Neurolysin/TOP_dom2"/>
</dbReference>
<keyword evidence="7 15" id="KW-0479">Metal-binding</keyword>
<comment type="catalytic activity">
    <reaction evidence="11">
        <text>Preferential cleavage of bonds with hydrophobic residues at P1, P2 and P3' and a small residue at P1' in substrates of 5 to 15 residues.</text>
        <dbReference type="EC" id="3.4.24.15"/>
    </reaction>
</comment>
<comment type="subunit">
    <text evidence="3">Monomer.</text>
</comment>
<comment type="similarity">
    <text evidence="2 15">Belongs to the peptidase M3 family.</text>
</comment>
<evidence type="ECO:0000313" key="18">
    <source>
        <dbReference type="EMBL" id="MXQ83823.1"/>
    </source>
</evidence>
<feature type="region of interest" description="Disordered" evidence="16">
    <location>
        <begin position="820"/>
        <end position="906"/>
    </location>
</feature>
<protein>
    <recommendedName>
        <fullName evidence="13">Thimet oligopeptidase</fullName>
        <ecNumber evidence="12">3.4.24.15</ecNumber>
    </recommendedName>
</protein>
<evidence type="ECO:0000256" key="6">
    <source>
        <dbReference type="ARBA" id="ARBA00022670"/>
    </source>
</evidence>
<evidence type="ECO:0000256" key="10">
    <source>
        <dbReference type="ARBA" id="ARBA00023049"/>
    </source>
</evidence>
<evidence type="ECO:0000256" key="12">
    <source>
        <dbReference type="ARBA" id="ARBA00039079"/>
    </source>
</evidence>
<proteinExistence type="inferred from homology"/>
<dbReference type="InterPro" id="IPR045090">
    <property type="entry name" value="Pept_M3A_M3B"/>
</dbReference>
<feature type="compositionally biased region" description="Low complexity" evidence="16">
    <location>
        <begin position="835"/>
        <end position="844"/>
    </location>
</feature>
<dbReference type="FunFam" id="3.40.390.10:FF:000006">
    <property type="entry name" value="Thimet oligopeptidase 1"/>
    <property type="match status" value="1"/>
</dbReference>
<name>A0A6B0R8N5_9CETA</name>
<evidence type="ECO:0000256" key="9">
    <source>
        <dbReference type="ARBA" id="ARBA00022833"/>
    </source>
</evidence>
<evidence type="ECO:0000256" key="15">
    <source>
        <dbReference type="RuleBase" id="RU003435"/>
    </source>
</evidence>
<reference evidence="18" key="1">
    <citation type="submission" date="2019-10" db="EMBL/GenBank/DDBJ databases">
        <title>The sequence and de novo assembly of the wild yak genome.</title>
        <authorList>
            <person name="Liu Y."/>
        </authorList>
    </citation>
    <scope>NUCLEOTIDE SEQUENCE [LARGE SCALE GENOMIC DNA]</scope>
    <source>
        <strain evidence="18">WY2019</strain>
    </source>
</reference>
<evidence type="ECO:0000256" key="11">
    <source>
        <dbReference type="ARBA" id="ARBA00036235"/>
    </source>
</evidence>
<evidence type="ECO:0000256" key="8">
    <source>
        <dbReference type="ARBA" id="ARBA00022801"/>
    </source>
</evidence>
<comment type="subcellular location">
    <subcellularLocation>
        <location evidence="1">Cytoplasm</location>
    </subcellularLocation>
</comment>
<feature type="domain" description="Peptidase M3A/M3B catalytic" evidence="17">
    <location>
        <begin position="242"/>
        <end position="640"/>
    </location>
</feature>
<keyword evidence="10 15" id="KW-0482">Metalloprotease</keyword>
<dbReference type="EMBL" id="VBQZ03000018">
    <property type="protein sequence ID" value="MXQ83823.1"/>
    <property type="molecule type" value="Genomic_DNA"/>
</dbReference>
<evidence type="ECO:0000256" key="13">
    <source>
        <dbReference type="ARBA" id="ARBA00039633"/>
    </source>
</evidence>
<dbReference type="PANTHER" id="PTHR11804:SF50">
    <property type="entry name" value="THIMET OLIGOPEPTIDASE"/>
    <property type="match status" value="1"/>
</dbReference>
<comment type="function">
    <text evidence="14">Involved in the metabolism of neuropeptides under 20 amino acid residues long. Involved in cytoplasmic peptide degradation. Able to degrade the amyloid-beta precursor protein and generate amyloidogenic fragments. Also acts as a regulator of cannabinoid signaling pathway by mediating degradation of hemopressin, an antagonist peptide of the cannabinoid receptor CNR1.</text>
</comment>
<dbReference type="AlphaFoldDB" id="A0A6B0R8N5"/>
<dbReference type="InterPro" id="IPR001567">
    <property type="entry name" value="Pept_M3A_M3B_dom"/>
</dbReference>
<dbReference type="Proteomes" id="UP000322234">
    <property type="component" value="Unassembled WGS sequence"/>
</dbReference>
<evidence type="ECO:0000256" key="5">
    <source>
        <dbReference type="ARBA" id="ARBA00022553"/>
    </source>
</evidence>
<keyword evidence="9 15" id="KW-0862">Zinc</keyword>
<evidence type="ECO:0000256" key="1">
    <source>
        <dbReference type="ARBA" id="ARBA00004496"/>
    </source>
</evidence>
<dbReference type="SUPFAM" id="SSF55486">
    <property type="entry name" value="Metalloproteases ('zincins'), catalytic domain"/>
    <property type="match status" value="1"/>
</dbReference>
<sequence length="906" mass="102260">MKPPAACTGDALDVVAPCSAVNHLRWDLSAQQIAELTTELIEQTKRVYDRVGAQEPQDVSYENTLKALADVEVSYTVQRNILDFPQHVSPSKDIRTASTEADKKLSEFDVEMSMRQDVYQRIVWLQEKVQKDSLRPEASRYLERLIKLGRRNGLHLPEETQEKIKSIKKKLSLLCIDFNKNLNEDTTFLPFTREELGGLPEDFLNSLEKTEDEKLKVTLKYPHYFPLLKKCHVPETRRKVEEAFNCRTHADYVLEMNMAKTSQVVATFLDELAQKLKPLGEQERAVILELKRAECEQRGLAFDGRINAWDMRYYMNQVEETRYRVDQNLLKEYFPMQVVTRGLLGIYQELLGLSFQLEEGAAVWHEDVALYAVRDAASGKLIGKFYLDLYPREGKYGHAACFGLQPGCLRKDGSRQIAIAAMVANFTKPTPDAPSLLQHDEVETYFHEFGHVMHQLCSQAEFAMFSGTHVERDFVEAPSQMLENWVWEAEPLLRMSQHYRTGSSIPQELLDKLIKSRQANTGLFNLRQIVLAKVDQALHTQTAADPAKEYARLCQEILGVPATPGTNMPATFGHLAGGYDAQYYGYLWSEVYSADMFHTRFKQEGVLSGKVGMDYRSCILRPGGSEDASVMLKLFLGQALRNQRTNSGFEDGTICLASASQVTTFSLWTAYSLFQPVVSFHLEQGEAMWMAGKGTLRASYSDWETKLRSQQSVYKKVVLEEEPLGGMNITKLPREDWGYTESEGNCEDFQRLLRQMGYPQIVAFSQEKPIDWYEFGENCNLSSELVLSRDSIGRHFYDYDLAIASLSRFRTGTPLVKTESGLRVQEEDLGGPAGTGASSAQSSGIVDGIPKPNPSINQRAGKIGGVRAGPENCPIRGTRRRVSGNLPVRSPGSKNVRRLPNQTGEV</sequence>
<dbReference type="GO" id="GO:0006518">
    <property type="term" value="P:peptide metabolic process"/>
    <property type="evidence" value="ECO:0007669"/>
    <property type="project" value="TreeGrafter"/>
</dbReference>
<dbReference type="PANTHER" id="PTHR11804">
    <property type="entry name" value="PROTEASE M3 THIMET OLIGOPEPTIDASE-RELATED"/>
    <property type="match status" value="1"/>
</dbReference>
<dbReference type="FunFam" id="1.20.1050.40:FF:000001">
    <property type="entry name" value="Thimet oligopeptidase 1"/>
    <property type="match status" value="1"/>
</dbReference>